<sequence length="170" mass="19195">MTQLIRYLKRTAHYGLLYQRYPAVLEGYSDASWNTLSGGGAISWKSKKQQIIAKSTMEAELIALSSASEEAGWLRDLLSEIPIWEKPISPVLIHCDSIATIGRVHNKYYNGKSRSIRRKHSTVRSYINNGTINVDYISTNDNIADPLTKALVREKIWIASRGMGLKPKEE</sequence>
<dbReference type="EMBL" id="JAXUIC010000005">
    <property type="protein sequence ID" value="KAK4591105.1"/>
    <property type="molecule type" value="Genomic_DNA"/>
</dbReference>
<name>A0AAN7FDF0_QUERU</name>
<dbReference type="PANTHER" id="PTHR11439">
    <property type="entry name" value="GAG-POL-RELATED RETROTRANSPOSON"/>
    <property type="match status" value="1"/>
</dbReference>
<evidence type="ECO:0000313" key="2">
    <source>
        <dbReference type="Proteomes" id="UP001324115"/>
    </source>
</evidence>
<reference evidence="1 2" key="1">
    <citation type="journal article" date="2023" name="G3 (Bethesda)">
        <title>A haplotype-resolved chromosome-scale genome for Quercus rubra L. provides insights into the genetics of adaptive traits for red oak species.</title>
        <authorList>
            <person name="Kapoor B."/>
            <person name="Jenkins J."/>
            <person name="Schmutz J."/>
            <person name="Zhebentyayeva T."/>
            <person name="Kuelheim C."/>
            <person name="Coggeshall M."/>
            <person name="Heim C."/>
            <person name="Lasky J.R."/>
            <person name="Leites L."/>
            <person name="Islam-Faridi N."/>
            <person name="Romero-Severson J."/>
            <person name="DeLeo V.L."/>
            <person name="Lucas S.M."/>
            <person name="Lazic D."/>
            <person name="Gailing O."/>
            <person name="Carlson J."/>
            <person name="Staton M."/>
        </authorList>
    </citation>
    <scope>NUCLEOTIDE SEQUENCE [LARGE SCALE GENOMIC DNA]</scope>
    <source>
        <strain evidence="1">Pseudo-F2</strain>
    </source>
</reference>
<gene>
    <name evidence="1" type="ORF">RGQ29_021339</name>
</gene>
<protein>
    <recommendedName>
        <fullName evidence="3">Retrovirus-related Pol polyprotein from transposon TNT 1-94</fullName>
    </recommendedName>
</protein>
<dbReference type="CDD" id="cd09272">
    <property type="entry name" value="RNase_HI_RT_Ty1"/>
    <property type="match status" value="1"/>
</dbReference>
<evidence type="ECO:0008006" key="3">
    <source>
        <dbReference type="Google" id="ProtNLM"/>
    </source>
</evidence>
<keyword evidence="2" id="KW-1185">Reference proteome</keyword>
<comment type="caution">
    <text evidence="1">The sequence shown here is derived from an EMBL/GenBank/DDBJ whole genome shotgun (WGS) entry which is preliminary data.</text>
</comment>
<proteinExistence type="predicted"/>
<dbReference type="Proteomes" id="UP001324115">
    <property type="component" value="Unassembled WGS sequence"/>
</dbReference>
<dbReference type="AlphaFoldDB" id="A0AAN7FDF0"/>
<evidence type="ECO:0000313" key="1">
    <source>
        <dbReference type="EMBL" id="KAK4591105.1"/>
    </source>
</evidence>
<accession>A0AAN7FDF0</accession>
<organism evidence="1 2">
    <name type="scientific">Quercus rubra</name>
    <name type="common">Northern red oak</name>
    <name type="synonym">Quercus borealis</name>
    <dbReference type="NCBI Taxonomy" id="3512"/>
    <lineage>
        <taxon>Eukaryota</taxon>
        <taxon>Viridiplantae</taxon>
        <taxon>Streptophyta</taxon>
        <taxon>Embryophyta</taxon>
        <taxon>Tracheophyta</taxon>
        <taxon>Spermatophyta</taxon>
        <taxon>Magnoliopsida</taxon>
        <taxon>eudicotyledons</taxon>
        <taxon>Gunneridae</taxon>
        <taxon>Pentapetalae</taxon>
        <taxon>rosids</taxon>
        <taxon>fabids</taxon>
        <taxon>Fagales</taxon>
        <taxon>Fagaceae</taxon>
        <taxon>Quercus</taxon>
    </lineage>
</organism>
<dbReference type="PANTHER" id="PTHR11439:SF440">
    <property type="entry name" value="INTEGRASE CATALYTIC DOMAIN-CONTAINING PROTEIN"/>
    <property type="match status" value="1"/>
</dbReference>